<keyword evidence="49" id="KW-0899">Viral immunoevasion</keyword>
<evidence type="ECO:0000256" key="51">
    <source>
        <dbReference type="ARBA" id="ARBA00047984"/>
    </source>
</evidence>
<evidence type="ECO:0000259" key="56">
    <source>
        <dbReference type="PROSITE" id="PS50507"/>
    </source>
</evidence>
<accession>Q7LZY5</accession>
<evidence type="ECO:0000256" key="44">
    <source>
        <dbReference type="ARBA" id="ARBA00023184"/>
    </source>
</evidence>
<evidence type="ECO:0000256" key="24">
    <source>
        <dbReference type="ARBA" id="ARBA00022703"/>
    </source>
</evidence>
<keyword evidence="50" id="KW-1160">Virus entry into host cell</keyword>
<evidence type="ECO:0000256" key="37">
    <source>
        <dbReference type="ARBA" id="ARBA00022953"/>
    </source>
</evidence>
<evidence type="ECO:0000256" key="16">
    <source>
        <dbReference type="ARBA" id="ARBA00022570"/>
    </source>
</evidence>
<evidence type="ECO:0000256" key="2">
    <source>
        <dbReference type="ARBA" id="ARBA00004192"/>
    </source>
</evidence>
<evidence type="ECO:0000256" key="31">
    <source>
        <dbReference type="ARBA" id="ARBA00022843"/>
    </source>
</evidence>
<keyword evidence="13" id="KW-0597">Phosphoprotein</keyword>
<keyword evidence="48" id="KW-0687">Ribonucleoprotein</keyword>
<keyword evidence="22 55" id="KW-0812">Transmembrane</keyword>
<evidence type="ECO:0000256" key="42">
    <source>
        <dbReference type="ARBA" id="ARBA00023147"/>
    </source>
</evidence>
<evidence type="ECO:0000256" key="36">
    <source>
        <dbReference type="ARBA" id="ARBA00022890"/>
    </source>
</evidence>
<dbReference type="GO" id="GO:0008236">
    <property type="term" value="F:serine-type peptidase activity"/>
    <property type="evidence" value="ECO:0007669"/>
    <property type="project" value="UniProtKB-KW"/>
</dbReference>
<evidence type="ECO:0000256" key="48">
    <source>
        <dbReference type="ARBA" id="ARBA00023274"/>
    </source>
</evidence>
<evidence type="ECO:0000256" key="50">
    <source>
        <dbReference type="ARBA" id="ARBA00023296"/>
    </source>
</evidence>
<evidence type="ECO:0000256" key="54">
    <source>
        <dbReference type="SAM" id="MobiDB-lite"/>
    </source>
</evidence>
<keyword evidence="35" id="KW-0694">RNA-binding</keyword>
<keyword evidence="9 53" id="KW-0696">RNA-directed RNA polymerase</keyword>
<evidence type="ECO:0000256" key="49">
    <source>
        <dbReference type="ARBA" id="ARBA00023280"/>
    </source>
</evidence>
<dbReference type="GO" id="GO:0006508">
    <property type="term" value="P:proteolysis"/>
    <property type="evidence" value="ECO:0007669"/>
    <property type="project" value="UniProtKB-KW"/>
</dbReference>
<dbReference type="GO" id="GO:0005198">
    <property type="term" value="F:structural molecule activity"/>
    <property type="evidence" value="ECO:0007669"/>
    <property type="project" value="InterPro"/>
</dbReference>
<evidence type="ECO:0000256" key="53">
    <source>
        <dbReference type="RuleBase" id="RU363062"/>
    </source>
</evidence>
<evidence type="ECO:0000256" key="19">
    <source>
        <dbReference type="ARBA" id="ARBA00022632"/>
    </source>
</evidence>
<dbReference type="SUPFAM" id="SSF56672">
    <property type="entry name" value="DNA/RNA polymerases"/>
    <property type="match status" value="1"/>
</dbReference>
<dbReference type="Gene3D" id="3.30.70.270">
    <property type="match status" value="1"/>
</dbReference>
<keyword evidence="12" id="KW-1170">Fusion of virus membrane with host endosomal membrane</keyword>
<evidence type="ECO:0000256" key="46">
    <source>
        <dbReference type="ARBA" id="ARBA00023200"/>
    </source>
</evidence>
<dbReference type="Pfam" id="PF01542">
    <property type="entry name" value="HCV_core"/>
    <property type="match status" value="1"/>
</dbReference>
<dbReference type="GO" id="GO:0044191">
    <property type="term" value="C:host cell mitochondrial membrane"/>
    <property type="evidence" value="ECO:0007669"/>
    <property type="project" value="UniProtKB-SubCell"/>
</dbReference>
<evidence type="ECO:0000256" key="25">
    <source>
        <dbReference type="ARBA" id="ARBA00022741"/>
    </source>
</evidence>
<evidence type="ECO:0000256" key="52">
    <source>
        <dbReference type="ARBA" id="ARBA00060471"/>
    </source>
</evidence>
<dbReference type="GO" id="GO:0003724">
    <property type="term" value="F:RNA helicase activity"/>
    <property type="evidence" value="ECO:0007669"/>
    <property type="project" value="UniProtKB-EC"/>
</dbReference>
<protein>
    <recommendedName>
        <fullName evidence="53">RNA-directed RNA polymerase</fullName>
        <ecNumber evidence="53">2.7.7.48</ecNumber>
    </recommendedName>
</protein>
<keyword evidence="30" id="KW-0067">ATP-binding</keyword>
<keyword evidence="28" id="KW-0347">Helicase</keyword>
<keyword evidence="15" id="KW-1048">Host nucleus</keyword>
<keyword evidence="47" id="KW-0922">Interferon antiviral system evasion</keyword>
<evidence type="ECO:0000256" key="14">
    <source>
        <dbReference type="ARBA" id="ARBA00022561"/>
    </source>
</evidence>
<proteinExistence type="inferred from homology"/>
<dbReference type="Gene3D" id="3.30.160.890">
    <property type="entry name" value="Hepatitis C virus envelope glycoprotein E1, chain C"/>
    <property type="match status" value="1"/>
</dbReference>
<evidence type="ECO:0000256" key="23">
    <source>
        <dbReference type="ARBA" id="ARBA00022695"/>
    </source>
</evidence>
<evidence type="ECO:0000256" key="10">
    <source>
        <dbReference type="ARBA" id="ARBA00022499"/>
    </source>
</evidence>
<evidence type="ECO:0000256" key="47">
    <source>
        <dbReference type="ARBA" id="ARBA00023258"/>
    </source>
</evidence>
<evidence type="ECO:0000313" key="57">
    <source>
        <dbReference type="PIR" id="JQ0881"/>
    </source>
</evidence>
<dbReference type="GO" id="GO:0003968">
    <property type="term" value="F:RNA-directed RNA polymerase activity"/>
    <property type="evidence" value="ECO:0007669"/>
    <property type="project" value="UniProtKB-KW"/>
</dbReference>
<evidence type="ECO:0000256" key="7">
    <source>
        <dbReference type="ARBA" id="ARBA00008286"/>
    </source>
</evidence>
<evidence type="ECO:0000256" key="45">
    <source>
        <dbReference type="ARBA" id="ARBA00023190"/>
    </source>
</evidence>
<dbReference type="FunFam" id="3.30.70.270:FF:000015">
    <property type="entry name" value="Genome polyprotein"/>
    <property type="match status" value="1"/>
</dbReference>
<keyword evidence="10" id="KW-1017">Isopeptide bond</keyword>
<evidence type="ECO:0000256" key="3">
    <source>
        <dbReference type="ARBA" id="ARBA00004338"/>
    </source>
</evidence>
<keyword evidence="8" id="KW-0813">Transport</keyword>
<dbReference type="PIR" id="JQ0881">
    <property type="entry name" value="JQ0881"/>
</dbReference>
<evidence type="ECO:0000256" key="32">
    <source>
        <dbReference type="ARBA" id="ARBA00022844"/>
    </source>
</evidence>
<keyword evidence="40" id="KW-0543">Viral nucleoprotein</keyword>
<feature type="domain" description="RdRp catalytic" evidence="56">
    <location>
        <begin position="497"/>
        <end position="615"/>
    </location>
</feature>
<keyword evidence="36" id="KW-1164">Virus endocytosis by host</keyword>
<keyword evidence="42" id="KW-1045">Host mitochondrion</keyword>
<dbReference type="InterPro" id="IPR043502">
    <property type="entry name" value="DNA/RNA_pol_sf"/>
</dbReference>
<evidence type="ECO:0000256" key="38">
    <source>
        <dbReference type="ARBA" id="ARBA00022989"/>
    </source>
</evidence>
<dbReference type="GO" id="GO:0019013">
    <property type="term" value="C:viral nucleocapsid"/>
    <property type="evidence" value="ECO:0007669"/>
    <property type="project" value="UniProtKB-KW"/>
</dbReference>
<evidence type="ECO:0000256" key="43">
    <source>
        <dbReference type="ARBA" id="ARBA00023180"/>
    </source>
</evidence>
<keyword evidence="27" id="KW-1161">Viral attachment to host cell</keyword>
<evidence type="ECO:0000256" key="41">
    <source>
        <dbReference type="ARBA" id="ARBA00023136"/>
    </source>
</evidence>
<feature type="compositionally biased region" description="Low complexity" evidence="54">
    <location>
        <begin position="32"/>
        <end position="47"/>
    </location>
</feature>
<evidence type="ECO:0000256" key="34">
    <source>
        <dbReference type="ARBA" id="ARBA00022879"/>
    </source>
</evidence>
<keyword evidence="11" id="KW-1168">Fusion of virus membrane with host membrane</keyword>
<dbReference type="Pfam" id="PF00998">
    <property type="entry name" value="RdRP_3"/>
    <property type="match status" value="1"/>
</dbReference>
<reference evidence="57" key="1">
    <citation type="submission" date="1991-01" db="PIR data bank">
        <authorList>
            <person name="Okamoto H."/>
        </authorList>
    </citation>
    <scope>NUCLEOTIDE SEQUENCE</scope>
</reference>
<keyword evidence="44" id="KW-1038">Host endoplasmic reticulum</keyword>
<keyword evidence="39" id="KW-0007">Acetylation</keyword>
<evidence type="ECO:0000256" key="11">
    <source>
        <dbReference type="ARBA" id="ARBA00022506"/>
    </source>
</evidence>
<keyword evidence="17" id="KW-0945">Host-virus interaction</keyword>
<evidence type="ECO:0000256" key="6">
    <source>
        <dbReference type="ARBA" id="ARBA00004563"/>
    </source>
</evidence>
<dbReference type="InterPro" id="IPR002522">
    <property type="entry name" value="HCV_core_N"/>
</dbReference>
<keyword evidence="24" id="KW-0053">Apoptosis</keyword>
<keyword evidence="34" id="KW-0261">Viral envelope protein</keyword>
<evidence type="ECO:0000256" key="26">
    <source>
        <dbReference type="ARBA" id="ARBA00022801"/>
    </source>
</evidence>
<dbReference type="GO" id="GO:0055036">
    <property type="term" value="C:virion membrane"/>
    <property type="evidence" value="ECO:0007669"/>
    <property type="project" value="UniProtKB-SubCell"/>
</dbReference>
<dbReference type="InterPro" id="IPR002519">
    <property type="entry name" value="HCV_Env"/>
</dbReference>
<evidence type="ECO:0000256" key="55">
    <source>
        <dbReference type="SAM" id="Phobius"/>
    </source>
</evidence>
<dbReference type="GO" id="GO:0016887">
    <property type="term" value="F:ATP hydrolysis activity"/>
    <property type="evidence" value="ECO:0007669"/>
    <property type="project" value="RHEA"/>
</dbReference>
<keyword evidence="25 53" id="KW-0547">Nucleotide-binding</keyword>
<dbReference type="InterPro" id="IPR002521">
    <property type="entry name" value="HCV_Core_C"/>
</dbReference>
<comment type="similarity">
    <text evidence="7">Belongs to the hepacivirus polyprotein family.</text>
</comment>
<dbReference type="InterPro" id="IPR002166">
    <property type="entry name" value="RNA_pol_HCV"/>
</dbReference>
<dbReference type="EC" id="2.7.7.48" evidence="53"/>
<evidence type="ECO:0000256" key="15">
    <source>
        <dbReference type="ARBA" id="ARBA00022562"/>
    </source>
</evidence>
<keyword evidence="18" id="KW-1162">Viral penetration into host cytoplasm</keyword>
<evidence type="ECO:0000256" key="21">
    <source>
        <dbReference type="ARBA" id="ARBA00022679"/>
    </source>
</evidence>
<name>Q7LZY5_9HEPC</name>
<keyword evidence="19" id="KW-1090">Inhibition of host innate immune response by virus</keyword>
<keyword evidence="14" id="KW-0167">Capsid protein</keyword>
<dbReference type="GO" id="GO:0042025">
    <property type="term" value="C:host cell nucleus"/>
    <property type="evidence" value="ECO:0007669"/>
    <property type="project" value="UniProtKB-SubCell"/>
</dbReference>
<evidence type="ECO:0000256" key="22">
    <source>
        <dbReference type="ARBA" id="ARBA00022692"/>
    </source>
</evidence>
<dbReference type="FunFam" id="3.30.160.890:FF:000001">
    <property type="entry name" value="Genome polyprotein"/>
    <property type="match status" value="1"/>
</dbReference>
<keyword evidence="21 53" id="KW-0808">Transferase</keyword>
<dbReference type="Gene3D" id="4.10.710.10">
    <property type="entry name" value="Hepatitis C Virus Capsid Protein, Chain A"/>
    <property type="match status" value="1"/>
</dbReference>
<keyword evidence="26" id="KW-0378">Hydrolase</keyword>
<dbReference type="InterPro" id="IPR007094">
    <property type="entry name" value="RNA-dir_pol_PSvirus"/>
</dbReference>
<dbReference type="GO" id="GO:0052170">
    <property type="term" value="P:symbiont-mediated suppression of host innate immune response"/>
    <property type="evidence" value="ECO:0007669"/>
    <property type="project" value="UniProtKB-KW"/>
</dbReference>
<keyword evidence="43" id="KW-0325">Glycoprotein</keyword>
<evidence type="ECO:0000256" key="40">
    <source>
        <dbReference type="ARBA" id="ARBA00023086"/>
    </source>
</evidence>
<dbReference type="Pfam" id="PF01543">
    <property type="entry name" value="HCV_capsid"/>
    <property type="match status" value="1"/>
</dbReference>
<evidence type="ECO:0000256" key="8">
    <source>
        <dbReference type="ARBA" id="ARBA00022448"/>
    </source>
</evidence>
<dbReference type="GO" id="GO:0019062">
    <property type="term" value="P:virion attachment to host cell"/>
    <property type="evidence" value="ECO:0007669"/>
    <property type="project" value="UniProtKB-KW"/>
</dbReference>
<feature type="compositionally biased region" description="Basic residues" evidence="54">
    <location>
        <begin position="7"/>
        <end position="16"/>
    </location>
</feature>
<evidence type="ECO:0000256" key="12">
    <source>
        <dbReference type="ARBA" id="ARBA00022510"/>
    </source>
</evidence>
<keyword evidence="41 55" id="KW-0472">Membrane</keyword>
<dbReference type="GO" id="GO:0039694">
    <property type="term" value="P:viral RNA genome replication"/>
    <property type="evidence" value="ECO:0007669"/>
    <property type="project" value="InterPro"/>
</dbReference>
<dbReference type="InterPro" id="IPR044896">
    <property type="entry name" value="HCV_core_chain_A"/>
</dbReference>
<organism evidence="57">
    <name type="scientific">Hepacivirus hominis</name>
    <dbReference type="NCBI Taxonomy" id="3052230"/>
    <lineage>
        <taxon>Viruses</taxon>
        <taxon>Riboviria</taxon>
        <taxon>Orthornavirae</taxon>
        <taxon>Kitrinoviricota</taxon>
        <taxon>Flasuviricetes</taxon>
        <taxon>Amarillovirales</taxon>
        <taxon>Flaviviridae</taxon>
        <taxon>Hepacivirus</taxon>
    </lineage>
</organism>
<dbReference type="Pfam" id="PF01539">
    <property type="entry name" value="HCV_env"/>
    <property type="match status" value="1"/>
</dbReference>
<dbReference type="FunFam" id="4.10.710.10:FF:000001">
    <property type="entry name" value="Genome polyprotein"/>
    <property type="match status" value="1"/>
</dbReference>
<evidence type="ECO:0000256" key="29">
    <source>
        <dbReference type="ARBA" id="ARBA00022825"/>
    </source>
</evidence>
<evidence type="ECO:0000256" key="20">
    <source>
        <dbReference type="ARBA" id="ARBA00022670"/>
    </source>
</evidence>
<evidence type="ECO:0000256" key="35">
    <source>
        <dbReference type="ARBA" id="ARBA00022884"/>
    </source>
</evidence>
<evidence type="ECO:0000256" key="17">
    <source>
        <dbReference type="ARBA" id="ARBA00022581"/>
    </source>
</evidence>
<keyword evidence="32" id="KW-0946">Virion</keyword>
<dbReference type="GO" id="GO:0044167">
    <property type="term" value="C:host cell endoplasmic reticulum membrane"/>
    <property type="evidence" value="ECO:0007669"/>
    <property type="project" value="UniProtKB-SubCell"/>
</dbReference>
<evidence type="ECO:0000256" key="28">
    <source>
        <dbReference type="ARBA" id="ARBA00022806"/>
    </source>
</evidence>
<dbReference type="GO" id="GO:0019031">
    <property type="term" value="C:viral envelope"/>
    <property type="evidence" value="ECO:0007669"/>
    <property type="project" value="UniProtKB-KW"/>
</dbReference>
<dbReference type="GO" id="GO:0039654">
    <property type="term" value="P:fusion of virus membrane with host endosome membrane"/>
    <property type="evidence" value="ECO:0007669"/>
    <property type="project" value="UniProtKB-KW"/>
</dbReference>
<evidence type="ECO:0000256" key="1">
    <source>
        <dbReference type="ARBA" id="ARBA00004147"/>
    </source>
</evidence>
<dbReference type="PROSITE" id="PS50507">
    <property type="entry name" value="RDRP_SSRNA_POS"/>
    <property type="match status" value="1"/>
</dbReference>
<evidence type="ECO:0000256" key="27">
    <source>
        <dbReference type="ARBA" id="ARBA00022804"/>
    </source>
</evidence>
<feature type="transmembrane region" description="Helical" evidence="55">
    <location>
        <begin position="854"/>
        <end position="873"/>
    </location>
</feature>
<sequence length="874" mass="95647">MSTNPKPQRKTKRNTNRRPQDVKFPGGGQIVGGVYLLPRRGPRLGVRATRKTSERSQPRGRRQPIPKDRRSTGKSWGKPGYPWPLYGNEGLGWAGWLLSPRGSRPSWGPNDPRHRSRNVGKVIDTLTCGFADLMGYIPVVGAPLGGVARALAHGVRVLEDGVNFATGNLPGCSFSIFLLALLSCITTPVSAAEVKNISTGYMVTNDCTNDSITWQLQAAVLHVPGCVPCEKVGNTSRCWIPVSPNVAVQQPGALTQGLRTHIDMVVMSATLCSALYVGDLCGGVMLAAQMFIVSPQHHWFVQDCNCSIYPGTITGHRMAWDMMMNWSPTATMILAYAMRVPEVIIDIIGGAHWGVMFGLAYFSMQGAWAKVVVILLLAAGVDAQTHTVGGSTAHNARTLTGMFSLGARQKIQLINTNGSWHINRTALNCNDSLHTGFLASLFYTHSFNSSGCPERMSACRSIEAFRVGWGALQYEDNVTNPEDMRPYCWHYPPRQCGVVSASSVCGPVYTVTERDIRTEESIYRACSLPEEAHTAIHSLTERLYVGGPMFNSKGQTCGYRRCRASGVLTTSMGNTITCYVKALAACKAAGIIAPTMLVCGDDLVVISESQGTEEDERNLRAFTEAMTRYSAPPGDPPRPEYDLELITSCSSNVSVALGPQGRRRYYLTRDPTTPIARAAWETVRHSPVNSWLGNIIQYAPTIWARMVLMTHFFSILMAQDTLDQNLNFEMYGAVYSVSPLDLPAIIERLHGLDAFSLHTYTPHELTRVASALRKLGAPPLRAWKSRARAVRASLISRGGRAAVCGRYLFNWAVKTKLKLTPLPEARLLDLSSWFTVGAGGGDIYHSVSRARPRLLLLGLLLLFVGVGLFLLPAR</sequence>
<keyword evidence="46" id="KW-1035">Host cytoplasm</keyword>
<comment type="subcellular location">
    <subcellularLocation>
        <location evidence="2">Host cytoplasm</location>
    </subcellularLocation>
    <subcellularLocation>
        <location evidence="5">Host endoplasmic reticulum membrane</location>
        <topology evidence="5">Single-pass type I membrane protein</topology>
    </subcellularLocation>
    <subcellularLocation>
        <location evidence="52">Host endoplasmic reticulum membrane</location>
        <topology evidence="52">Single-pass type IV membrane protein</topology>
    </subcellularLocation>
    <subcellularLocation>
        <location evidence="3">Host lipid droplet</location>
    </subcellularLocation>
    <subcellularLocation>
        <location evidence="4">Host mitochondrion membrane</location>
        <topology evidence="4">Single-pass type I membrane protein</topology>
    </subcellularLocation>
    <subcellularLocation>
        <location evidence="1">Host nucleus</location>
    </subcellularLocation>
    <subcellularLocation>
        <location evidence="6">Virion membrane</location>
        <topology evidence="6">Single-pass type I membrane protein</topology>
    </subcellularLocation>
</comment>
<evidence type="ECO:0000256" key="9">
    <source>
        <dbReference type="ARBA" id="ARBA00022484"/>
    </source>
</evidence>
<evidence type="ECO:0000256" key="18">
    <source>
        <dbReference type="ARBA" id="ARBA00022595"/>
    </source>
</evidence>
<keyword evidence="23 53" id="KW-0548">Nucleotidyltransferase</keyword>
<dbReference type="InterPro" id="IPR043128">
    <property type="entry name" value="Rev_trsase/Diguanyl_cyclase"/>
</dbReference>
<keyword evidence="20" id="KW-0645">Protease</keyword>
<dbReference type="GO" id="GO:0003723">
    <property type="term" value="F:RNA binding"/>
    <property type="evidence" value="ECO:0007669"/>
    <property type="project" value="UniProtKB-KW"/>
</dbReference>
<keyword evidence="31" id="KW-0832">Ubl conjugation</keyword>
<evidence type="ECO:0000256" key="39">
    <source>
        <dbReference type="ARBA" id="ARBA00022990"/>
    </source>
</evidence>
<evidence type="ECO:0000256" key="33">
    <source>
        <dbReference type="ARBA" id="ARBA00022870"/>
    </source>
</evidence>
<dbReference type="GO" id="GO:0005524">
    <property type="term" value="F:ATP binding"/>
    <property type="evidence" value="ECO:0007669"/>
    <property type="project" value="UniProtKB-KW"/>
</dbReference>
<feature type="non-terminal residue" evidence="57">
    <location>
        <position position="874"/>
    </location>
</feature>
<feature type="region of interest" description="Disordered" evidence="54">
    <location>
        <begin position="1"/>
        <end position="79"/>
    </location>
</feature>
<dbReference type="GO" id="GO:1990904">
    <property type="term" value="C:ribonucleoprotein complex"/>
    <property type="evidence" value="ECO:0007669"/>
    <property type="project" value="UniProtKB-KW"/>
</dbReference>
<dbReference type="GO" id="GO:0044186">
    <property type="term" value="C:host cell lipid droplet"/>
    <property type="evidence" value="ECO:0007669"/>
    <property type="project" value="UniProtKB-SubCell"/>
</dbReference>
<keyword evidence="45" id="KW-1041">Host lipid droplet</keyword>
<evidence type="ECO:0000256" key="13">
    <source>
        <dbReference type="ARBA" id="ARBA00022553"/>
    </source>
</evidence>
<comment type="catalytic activity">
    <reaction evidence="53">
        <text>RNA(n) + a ribonucleoside 5'-triphosphate = RNA(n+1) + diphosphate</text>
        <dbReference type="Rhea" id="RHEA:21248"/>
        <dbReference type="Rhea" id="RHEA-COMP:14527"/>
        <dbReference type="Rhea" id="RHEA-COMP:17342"/>
        <dbReference type="ChEBI" id="CHEBI:33019"/>
        <dbReference type="ChEBI" id="CHEBI:61557"/>
        <dbReference type="ChEBI" id="CHEBI:140395"/>
        <dbReference type="EC" id="2.7.7.48"/>
    </reaction>
</comment>
<evidence type="ECO:0000256" key="4">
    <source>
        <dbReference type="ARBA" id="ARBA00004458"/>
    </source>
</evidence>
<keyword evidence="37 53" id="KW-0693">Viral RNA replication</keyword>
<keyword evidence="16" id="KW-1165">Clathrin-mediated endocytosis of virus by host</keyword>
<evidence type="ECO:0000256" key="30">
    <source>
        <dbReference type="ARBA" id="ARBA00022840"/>
    </source>
</evidence>
<evidence type="ECO:0000256" key="5">
    <source>
        <dbReference type="ARBA" id="ARBA00004482"/>
    </source>
</evidence>
<dbReference type="GO" id="GO:0075512">
    <property type="term" value="P:clathrin-dependent endocytosis of virus by host cell"/>
    <property type="evidence" value="ECO:0007669"/>
    <property type="project" value="UniProtKB-KW"/>
</dbReference>
<keyword evidence="29" id="KW-0720">Serine protease</keyword>
<keyword evidence="33" id="KW-1043">Host membrane</keyword>
<comment type="catalytic activity">
    <reaction evidence="51">
        <text>ATP + H2O = ADP + phosphate + H(+)</text>
        <dbReference type="Rhea" id="RHEA:13065"/>
        <dbReference type="ChEBI" id="CHEBI:15377"/>
        <dbReference type="ChEBI" id="CHEBI:15378"/>
        <dbReference type="ChEBI" id="CHEBI:30616"/>
        <dbReference type="ChEBI" id="CHEBI:43474"/>
        <dbReference type="ChEBI" id="CHEBI:456216"/>
        <dbReference type="EC" id="3.6.4.13"/>
    </reaction>
</comment>
<keyword evidence="38 55" id="KW-1133">Transmembrane helix</keyword>